<comment type="similarity">
    <text evidence="6">Belongs to the LYSET family.</text>
</comment>
<proteinExistence type="inferred from homology"/>
<dbReference type="GO" id="GO:0000139">
    <property type="term" value="C:Golgi membrane"/>
    <property type="evidence" value="ECO:0007669"/>
    <property type="project" value="UniProtKB-SubCell"/>
</dbReference>
<feature type="transmembrane region" description="Helical" evidence="10">
    <location>
        <begin position="14"/>
        <end position="34"/>
    </location>
</feature>
<evidence type="ECO:0000256" key="8">
    <source>
        <dbReference type="ARBA" id="ARBA00034557"/>
    </source>
</evidence>
<keyword evidence="4" id="KW-0333">Golgi apparatus</keyword>
<evidence type="ECO:0000256" key="1">
    <source>
        <dbReference type="ARBA" id="ARBA00004653"/>
    </source>
</evidence>
<dbReference type="InterPro" id="IPR028024">
    <property type="entry name" value="LYSET"/>
</dbReference>
<evidence type="ECO:0000256" key="9">
    <source>
        <dbReference type="SAM" id="MobiDB-lite"/>
    </source>
</evidence>
<evidence type="ECO:0000256" key="2">
    <source>
        <dbReference type="ARBA" id="ARBA00022692"/>
    </source>
</evidence>
<keyword evidence="2 10" id="KW-0812">Transmembrane</keyword>
<organism evidence="11 12">
    <name type="scientific">Bugula neritina</name>
    <name type="common">Brown bryozoan</name>
    <name type="synonym">Sertularia neritina</name>
    <dbReference type="NCBI Taxonomy" id="10212"/>
    <lineage>
        <taxon>Eukaryota</taxon>
        <taxon>Metazoa</taxon>
        <taxon>Spiralia</taxon>
        <taxon>Lophotrochozoa</taxon>
        <taxon>Bryozoa</taxon>
        <taxon>Gymnolaemata</taxon>
        <taxon>Cheilostomatida</taxon>
        <taxon>Flustrina</taxon>
        <taxon>Buguloidea</taxon>
        <taxon>Bugulidae</taxon>
        <taxon>Bugula</taxon>
    </lineage>
</organism>
<comment type="subcellular location">
    <subcellularLocation>
        <location evidence="1">Golgi apparatus membrane</location>
        <topology evidence="1">Multi-pass membrane protein</topology>
    </subcellularLocation>
</comment>
<evidence type="ECO:0000256" key="4">
    <source>
        <dbReference type="ARBA" id="ARBA00023034"/>
    </source>
</evidence>
<evidence type="ECO:0000313" key="11">
    <source>
        <dbReference type="EMBL" id="KAF6037841.1"/>
    </source>
</evidence>
<feature type="transmembrane region" description="Helical" evidence="10">
    <location>
        <begin position="86"/>
        <end position="105"/>
    </location>
</feature>
<evidence type="ECO:0000256" key="5">
    <source>
        <dbReference type="ARBA" id="ARBA00023136"/>
    </source>
</evidence>
<dbReference type="PANTHER" id="PTHR31925">
    <property type="entry name" value="TRANSMEMBRANE PROTEIN 251"/>
    <property type="match status" value="1"/>
</dbReference>
<evidence type="ECO:0000256" key="6">
    <source>
        <dbReference type="ARBA" id="ARBA00034485"/>
    </source>
</evidence>
<reference evidence="11" key="1">
    <citation type="submission" date="2020-06" db="EMBL/GenBank/DDBJ databases">
        <title>Draft genome of Bugula neritina, a colonial animal packing powerful symbionts and potential medicines.</title>
        <authorList>
            <person name="Rayko M."/>
        </authorList>
    </citation>
    <scope>NUCLEOTIDE SEQUENCE [LARGE SCALE GENOMIC DNA]</scope>
    <source>
        <strain evidence="11">Kwan_BN1</strain>
    </source>
</reference>
<keyword evidence="5 10" id="KW-0472">Membrane</keyword>
<evidence type="ECO:0000256" key="7">
    <source>
        <dbReference type="ARBA" id="ARBA00034539"/>
    </source>
</evidence>
<name>A0A7J7KIT2_BUGNE</name>
<evidence type="ECO:0000313" key="12">
    <source>
        <dbReference type="Proteomes" id="UP000593567"/>
    </source>
</evidence>
<keyword evidence="12" id="KW-1185">Reference proteome</keyword>
<keyword evidence="3 10" id="KW-1133">Transmembrane helix</keyword>
<feature type="compositionally biased region" description="Low complexity" evidence="9">
    <location>
        <begin position="132"/>
        <end position="142"/>
    </location>
</feature>
<dbReference type="AlphaFoldDB" id="A0A7J7KIT2"/>
<dbReference type="Proteomes" id="UP000593567">
    <property type="component" value="Unassembled WGS sequence"/>
</dbReference>
<dbReference type="Pfam" id="PF15190">
    <property type="entry name" value="TMEM251"/>
    <property type="match status" value="1"/>
</dbReference>
<sequence length="152" mass="17180">MPGLCGDMKFRQRVAWLGVLLYIAATAFFFYYLFEISDTFNAYALDHIHHYHTKGSNSQSKDGDTKEDHKVVLHTFSHVLDIPKPLIITVTTLLYLQIFFTLLACTKQEPRFSIAYAWPAYLYAKLCHRQSAAPSSSNTTPSKLEQAVTAAA</sequence>
<comment type="caution">
    <text evidence="11">The sequence shown here is derived from an EMBL/GenBank/DDBJ whole genome shotgun (WGS) entry which is preliminary data.</text>
</comment>
<dbReference type="EMBL" id="VXIV02000506">
    <property type="protein sequence ID" value="KAF6037841.1"/>
    <property type="molecule type" value="Genomic_DNA"/>
</dbReference>
<gene>
    <name evidence="11" type="ORF">EB796_003848</name>
</gene>
<dbReference type="PANTHER" id="PTHR31925:SF1">
    <property type="entry name" value="LYSOSOMAL ENZYME TRAFFICKING FACTOR"/>
    <property type="match status" value="1"/>
</dbReference>
<feature type="region of interest" description="Disordered" evidence="9">
    <location>
        <begin position="132"/>
        <end position="152"/>
    </location>
</feature>
<dbReference type="OrthoDB" id="6273523at2759"/>
<evidence type="ECO:0000256" key="10">
    <source>
        <dbReference type="SAM" id="Phobius"/>
    </source>
</evidence>
<protein>
    <recommendedName>
        <fullName evidence="7">Lysosomal enzyme trafficking factor</fullName>
    </recommendedName>
    <alternativeName>
        <fullName evidence="8">Transmembrane protein 251</fullName>
    </alternativeName>
</protein>
<evidence type="ECO:0000256" key="3">
    <source>
        <dbReference type="ARBA" id="ARBA00022989"/>
    </source>
</evidence>
<accession>A0A7J7KIT2</accession>